<organism evidence="1 2">
    <name type="scientific">Haemophilus influenzae</name>
    <dbReference type="NCBI Taxonomy" id="727"/>
    <lineage>
        <taxon>Bacteria</taxon>
        <taxon>Pseudomonadati</taxon>
        <taxon>Pseudomonadota</taxon>
        <taxon>Gammaproteobacteria</taxon>
        <taxon>Pasteurellales</taxon>
        <taxon>Pasteurellaceae</taxon>
        <taxon>Haemophilus</taxon>
    </lineage>
</organism>
<dbReference type="Proteomes" id="UP000238532">
    <property type="component" value="Unassembled WGS sequence"/>
</dbReference>
<dbReference type="EMBL" id="NEBY01000308">
    <property type="protein sequence ID" value="PRJ58238.1"/>
    <property type="molecule type" value="Genomic_DNA"/>
</dbReference>
<accession>A0A2S9RN87</accession>
<reference evidence="1 2" key="1">
    <citation type="submission" date="2017-04" db="EMBL/GenBank/DDBJ databases">
        <title>Haemophilus influenzae in COPD genome sequencing project.</title>
        <authorList>
            <person name="Murphy T.F."/>
            <person name="Kong Y."/>
            <person name="Nadendla S."/>
            <person name="Tettelin H."/>
            <person name="Pettigrew M."/>
        </authorList>
    </citation>
    <scope>NUCLEOTIDE SEQUENCE [LARGE SCALE GENOMIC DNA]</scope>
    <source>
        <strain evidence="1 2">56P127H1</strain>
    </source>
</reference>
<protein>
    <submittedName>
        <fullName evidence="1">Uncharacterized protein</fullName>
    </submittedName>
</protein>
<name>A0A2S9RN87_HAEIF</name>
<dbReference type="AlphaFoldDB" id="A0A2S9RN87"/>
<evidence type="ECO:0000313" key="2">
    <source>
        <dbReference type="Proteomes" id="UP000238532"/>
    </source>
</evidence>
<sequence length="125" mass="14721">MLITLRSLLHSVVVNDMPKNKRMTKVCKAKYIIMIQNLGYKELNCLESWLLFCGQQVATFDDLFQYDLYHYIRQSDYPKADGYLMQESFYTLLSKFSDDPKALFILVYPIYALNKKAKNRLLIST</sequence>
<proteinExistence type="predicted"/>
<evidence type="ECO:0000313" key="1">
    <source>
        <dbReference type="EMBL" id="PRJ58238.1"/>
    </source>
</evidence>
<comment type="caution">
    <text evidence="1">The sequence shown here is derived from an EMBL/GenBank/DDBJ whole genome shotgun (WGS) entry which is preliminary data.</text>
</comment>
<gene>
    <name evidence="1" type="ORF">BV102_00513</name>
</gene>